<dbReference type="InterPro" id="IPR024399">
    <property type="entry name" value="DUF2628"/>
</dbReference>
<evidence type="ECO:0000256" key="1">
    <source>
        <dbReference type="SAM" id="Phobius"/>
    </source>
</evidence>
<keyword evidence="1" id="KW-0472">Membrane</keyword>
<dbReference type="Proteomes" id="UP001433071">
    <property type="component" value="Unassembled WGS sequence"/>
</dbReference>
<sequence length="159" mass="17159">MAIYVVMEPGGGRTEAADATIFVRDGFSWLAFLFAPLWLAWHRLWVEAALAFVAMGLISLLGQRLGLDWAGSALSLLVSFYIGLEGQGLRIAALRRRGWHEWGVIEADNPDGADIRQALDAEAQAEEQAPLPRIVPDASLARPAQTGLTLGLTHTPGKG</sequence>
<dbReference type="EMBL" id="JAMYQB010000025">
    <property type="protein sequence ID" value="MER9407420.1"/>
    <property type="molecule type" value="Genomic_DNA"/>
</dbReference>
<dbReference type="RefSeq" id="WP_352561278.1">
    <property type="nucleotide sequence ID" value="NZ_JAMYQB010000025.1"/>
</dbReference>
<protein>
    <submittedName>
        <fullName evidence="2">DUF2628 domain-containing protein</fullName>
    </submittedName>
</protein>
<evidence type="ECO:0000313" key="2">
    <source>
        <dbReference type="EMBL" id="MER9407420.1"/>
    </source>
</evidence>
<accession>A0ABV1Z6I2</accession>
<dbReference type="Pfam" id="PF10947">
    <property type="entry name" value="DUF2628"/>
    <property type="match status" value="1"/>
</dbReference>
<gene>
    <name evidence="2" type="ORF">NKI36_25650</name>
</gene>
<keyword evidence="1" id="KW-0812">Transmembrane</keyword>
<keyword evidence="1" id="KW-1133">Transmembrane helix</keyword>
<organism evidence="2 3">
    <name type="scientific">Mesorhizobium caraganae</name>
    <dbReference type="NCBI Taxonomy" id="483206"/>
    <lineage>
        <taxon>Bacteria</taxon>
        <taxon>Pseudomonadati</taxon>
        <taxon>Pseudomonadota</taxon>
        <taxon>Alphaproteobacteria</taxon>
        <taxon>Hyphomicrobiales</taxon>
        <taxon>Phyllobacteriaceae</taxon>
        <taxon>Mesorhizobium</taxon>
    </lineage>
</organism>
<proteinExistence type="predicted"/>
<feature type="transmembrane region" description="Helical" evidence="1">
    <location>
        <begin position="21"/>
        <end position="39"/>
    </location>
</feature>
<name>A0ABV1Z6I2_9HYPH</name>
<reference evidence="2 3" key="1">
    <citation type="journal article" date="2024" name="Proc. Natl. Acad. Sci. U.S.A.">
        <title>The evolutionary genomics of adaptation to stress in wild rhizobium bacteria.</title>
        <authorList>
            <person name="Kehlet-Delgado H."/>
            <person name="Montoya A.P."/>
            <person name="Jensen K.T."/>
            <person name="Wendlandt C.E."/>
            <person name="Dexheimer C."/>
            <person name="Roberts M."/>
            <person name="Torres Martinez L."/>
            <person name="Friesen M.L."/>
            <person name="Griffitts J.S."/>
            <person name="Porter S.S."/>
        </authorList>
    </citation>
    <scope>NUCLEOTIDE SEQUENCE [LARGE SCALE GENOMIC DNA]</scope>
    <source>
        <strain evidence="2 3">M0641</strain>
    </source>
</reference>
<comment type="caution">
    <text evidence="2">The sequence shown here is derived from an EMBL/GenBank/DDBJ whole genome shotgun (WGS) entry which is preliminary data.</text>
</comment>
<feature type="transmembrane region" description="Helical" evidence="1">
    <location>
        <begin position="44"/>
        <end position="63"/>
    </location>
</feature>
<keyword evidence="3" id="KW-1185">Reference proteome</keyword>
<evidence type="ECO:0000313" key="3">
    <source>
        <dbReference type="Proteomes" id="UP001433071"/>
    </source>
</evidence>